<dbReference type="OMA" id="PARGWFD"/>
<evidence type="ECO:0000256" key="1">
    <source>
        <dbReference type="ARBA" id="ARBA00022737"/>
    </source>
</evidence>
<dbReference type="VEuPathDB" id="FungiDB:PV10_04220"/>
<protein>
    <recommendedName>
        <fullName evidence="5">Kelch repeat protein</fullName>
    </recommendedName>
</protein>
<organism evidence="3 4">
    <name type="scientific">Exophiala mesophila</name>
    <name type="common">Black yeast-like fungus</name>
    <dbReference type="NCBI Taxonomy" id="212818"/>
    <lineage>
        <taxon>Eukaryota</taxon>
        <taxon>Fungi</taxon>
        <taxon>Dikarya</taxon>
        <taxon>Ascomycota</taxon>
        <taxon>Pezizomycotina</taxon>
        <taxon>Eurotiomycetes</taxon>
        <taxon>Chaetothyriomycetidae</taxon>
        <taxon>Chaetothyriales</taxon>
        <taxon>Herpotrichiellaceae</taxon>
        <taxon>Exophiala</taxon>
    </lineage>
</organism>
<evidence type="ECO:0008006" key="5">
    <source>
        <dbReference type="Google" id="ProtNLM"/>
    </source>
</evidence>
<dbReference type="GO" id="GO:0019760">
    <property type="term" value="P:glucosinolate metabolic process"/>
    <property type="evidence" value="ECO:0007669"/>
    <property type="project" value="UniProtKB-ARBA"/>
</dbReference>
<sequence>MEGAKCPFHPEFVPRLINMALATWKKCTTSSLIRRSSQTLAVIGKTAYIYGGELRPREPVDAAIYCCTVCQDQSSQDSQISTIPAIGAPQPRVGSSSTSLKGKLYLFSGRSGTAMAPIEERGTLWSFDPQIQSWAAITPIDTEAPFPPGRSYHALANDGDDTIYLHAGCPEKGRLADVWSFRLSQRQWQQHAAAPGPPRGGTSIAFARGKLWRMNGFDGIKEQGGAVDVFDPADDRWTSIPFAADGKEGPIPRSVCCLLALKMRGRDSLLTMFGESDPSNLGHQGAGKMLGDIWAFDIESQHWQEIRTQDSKIPSPRGWFAADVVVAGRVLLQGGLSPSNDRLDDLWLLELD</sequence>
<dbReference type="Pfam" id="PF24681">
    <property type="entry name" value="Kelch_KLHDC2_KLHL20_DRC7"/>
    <property type="match status" value="1"/>
</dbReference>
<keyword evidence="4" id="KW-1185">Reference proteome</keyword>
<evidence type="ECO:0000313" key="4">
    <source>
        <dbReference type="Proteomes" id="UP000054302"/>
    </source>
</evidence>
<dbReference type="SUPFAM" id="SSF117281">
    <property type="entry name" value="Kelch motif"/>
    <property type="match status" value="1"/>
</dbReference>
<keyword evidence="1" id="KW-0677">Repeat</keyword>
<dbReference type="OrthoDB" id="10250130at2759"/>
<dbReference type="Gene3D" id="2.120.10.80">
    <property type="entry name" value="Kelch-type beta propeller"/>
    <property type="match status" value="2"/>
</dbReference>
<proteinExistence type="predicted"/>
<dbReference type="InterPro" id="IPR015915">
    <property type="entry name" value="Kelch-typ_b-propeller"/>
</dbReference>
<dbReference type="SUPFAM" id="SSF50965">
    <property type="entry name" value="Galactose oxidase, central domain"/>
    <property type="match status" value="1"/>
</dbReference>
<gene>
    <name evidence="3" type="ORF">PV10_04220</name>
</gene>
<reference evidence="3 4" key="1">
    <citation type="submission" date="2015-01" db="EMBL/GenBank/DDBJ databases">
        <title>The Genome Sequence of Exophiala mesophila CBS40295.</title>
        <authorList>
            <consortium name="The Broad Institute Genomics Platform"/>
            <person name="Cuomo C."/>
            <person name="de Hoog S."/>
            <person name="Gorbushina A."/>
            <person name="Stielow B."/>
            <person name="Teixiera M."/>
            <person name="Abouelleil A."/>
            <person name="Chapman S.B."/>
            <person name="Priest M."/>
            <person name="Young S.K."/>
            <person name="Wortman J."/>
            <person name="Nusbaum C."/>
            <person name="Birren B."/>
        </authorList>
    </citation>
    <scope>NUCLEOTIDE SEQUENCE [LARGE SCALE GENOMIC DNA]</scope>
    <source>
        <strain evidence="3 4">CBS 40295</strain>
    </source>
</reference>
<accession>A0A0D1WUN7</accession>
<dbReference type="GeneID" id="27322065"/>
<dbReference type="HOGENOM" id="CLU_030461_1_1_1"/>
<dbReference type="Proteomes" id="UP000054302">
    <property type="component" value="Unassembled WGS sequence"/>
</dbReference>
<dbReference type="PANTHER" id="PTHR47435">
    <property type="entry name" value="KELCH REPEAT PROTEIN (AFU_ORTHOLOGUE AFUA_5G12780)"/>
    <property type="match status" value="1"/>
</dbReference>
<evidence type="ECO:0000313" key="3">
    <source>
        <dbReference type="EMBL" id="KIV92970.1"/>
    </source>
</evidence>
<keyword evidence="2" id="KW-0408">Iron</keyword>
<dbReference type="PANTHER" id="PTHR47435:SF4">
    <property type="entry name" value="KELCH REPEAT PROTEIN (AFU_ORTHOLOGUE AFUA_5G12780)"/>
    <property type="match status" value="1"/>
</dbReference>
<dbReference type="AlphaFoldDB" id="A0A0D1WUN7"/>
<dbReference type="RefSeq" id="XP_016224544.1">
    <property type="nucleotide sequence ID" value="XM_016368756.1"/>
</dbReference>
<dbReference type="InterPro" id="IPR011043">
    <property type="entry name" value="Gal_Oxase/kelch_b-propeller"/>
</dbReference>
<dbReference type="EMBL" id="KN847522">
    <property type="protein sequence ID" value="KIV92970.1"/>
    <property type="molecule type" value="Genomic_DNA"/>
</dbReference>
<name>A0A0D1WUN7_EXOME</name>
<dbReference type="STRING" id="212818.A0A0D1WUN7"/>
<evidence type="ECO:0000256" key="2">
    <source>
        <dbReference type="ARBA" id="ARBA00023004"/>
    </source>
</evidence>